<evidence type="ECO:0000256" key="3">
    <source>
        <dbReference type="ARBA" id="ARBA00033729"/>
    </source>
</evidence>
<evidence type="ECO:0000313" key="6">
    <source>
        <dbReference type="Proteomes" id="UP000299084"/>
    </source>
</evidence>
<comment type="function">
    <text evidence="3">Interconverts simultaneously and stereospecifically pyruvate and lactate with concomitant interconversion of NADH and NAD(+).</text>
</comment>
<dbReference type="GO" id="GO:0004459">
    <property type="term" value="F:L-lactate dehydrogenase (NAD+) activity"/>
    <property type="evidence" value="ECO:0007669"/>
    <property type="project" value="UniProtKB-EC"/>
</dbReference>
<sequence>MNSLPVNAGVSGSGMHTLCVWHLTYGIAAAMDGFVENMVTQVWLFGVEYMWQVFLSRELDPEIGKNNNSENWKEVIHPVLMVGKGRRGIENKVLLSLLCILKAQGLPRVINQKLKADEIAQLKKSADTLGDIQKE</sequence>
<evidence type="ECO:0000256" key="1">
    <source>
        <dbReference type="ARBA" id="ARBA00022490"/>
    </source>
</evidence>
<dbReference type="PANTHER" id="PTHR43128:SF2">
    <property type="entry name" value="L-LACTATE DEHYDROGENASE B CHAIN"/>
    <property type="match status" value="1"/>
</dbReference>
<keyword evidence="1" id="KW-0963">Cytoplasm</keyword>
<dbReference type="GO" id="GO:0006089">
    <property type="term" value="P:lactate metabolic process"/>
    <property type="evidence" value="ECO:0007669"/>
    <property type="project" value="TreeGrafter"/>
</dbReference>
<gene>
    <name evidence="5" type="ORF">Cadr_000010870</name>
</gene>
<protein>
    <submittedName>
        <fullName evidence="5">L-lactate dehydrogenase B chain</fullName>
    </submittedName>
</protein>
<dbReference type="PANTHER" id="PTHR43128">
    <property type="entry name" value="L-2-HYDROXYCARBOXYLATE DEHYDROGENASE (NAD(P)(+))"/>
    <property type="match status" value="1"/>
</dbReference>
<evidence type="ECO:0000256" key="2">
    <source>
        <dbReference type="ARBA" id="ARBA00023027"/>
    </source>
</evidence>
<dbReference type="EMBL" id="JWIN03000009">
    <property type="protein sequence ID" value="KAB1273996.1"/>
    <property type="molecule type" value="Genomic_DNA"/>
</dbReference>
<accession>A0A5N4DSD3</accession>
<organism evidence="5 6">
    <name type="scientific">Camelus dromedarius</name>
    <name type="common">Dromedary</name>
    <name type="synonym">Arabian camel</name>
    <dbReference type="NCBI Taxonomy" id="9838"/>
    <lineage>
        <taxon>Eukaryota</taxon>
        <taxon>Metazoa</taxon>
        <taxon>Chordata</taxon>
        <taxon>Craniata</taxon>
        <taxon>Vertebrata</taxon>
        <taxon>Euteleostomi</taxon>
        <taxon>Mammalia</taxon>
        <taxon>Eutheria</taxon>
        <taxon>Laurasiatheria</taxon>
        <taxon>Artiodactyla</taxon>
        <taxon>Tylopoda</taxon>
        <taxon>Camelidae</taxon>
        <taxon>Camelus</taxon>
    </lineage>
</organism>
<dbReference type="Gene3D" id="3.90.110.10">
    <property type="entry name" value="Lactate dehydrogenase/glycoside hydrolase, family 4, C-terminal"/>
    <property type="match status" value="1"/>
</dbReference>
<dbReference type="SUPFAM" id="SSF56327">
    <property type="entry name" value="LDH C-terminal domain-like"/>
    <property type="match status" value="1"/>
</dbReference>
<evidence type="ECO:0000313" key="5">
    <source>
        <dbReference type="EMBL" id="KAB1273996.1"/>
    </source>
</evidence>
<name>A0A5N4DSD3_CAMDR</name>
<comment type="caution">
    <text evidence="5">The sequence shown here is derived from an EMBL/GenBank/DDBJ whole genome shotgun (WGS) entry which is preliminary data.</text>
</comment>
<proteinExistence type="predicted"/>
<dbReference type="Proteomes" id="UP000299084">
    <property type="component" value="Unassembled WGS sequence"/>
</dbReference>
<keyword evidence="6" id="KW-1185">Reference proteome</keyword>
<evidence type="ECO:0000256" key="4">
    <source>
        <dbReference type="ARBA" id="ARBA00048275"/>
    </source>
</evidence>
<reference evidence="5 6" key="1">
    <citation type="journal article" date="2019" name="Mol. Ecol. Resour.">
        <title>Improving Illumina assemblies with Hi-C and long reads: an example with the North African dromedary.</title>
        <authorList>
            <person name="Elbers J.P."/>
            <person name="Rogers M.F."/>
            <person name="Perelman P.L."/>
            <person name="Proskuryakova A.A."/>
            <person name="Serdyukova N.A."/>
            <person name="Johnson W.E."/>
            <person name="Horin P."/>
            <person name="Corander J."/>
            <person name="Murphy D."/>
            <person name="Burger P.A."/>
        </authorList>
    </citation>
    <scope>NUCLEOTIDE SEQUENCE [LARGE SCALE GENOMIC DNA]</scope>
    <source>
        <strain evidence="5">Drom800</strain>
        <tissue evidence="5">Blood</tissue>
    </source>
</reference>
<dbReference type="AlphaFoldDB" id="A0A5N4DSD3"/>
<comment type="catalytic activity">
    <reaction evidence="4">
        <text>(S)-lactate + NAD(+) = pyruvate + NADH + H(+)</text>
        <dbReference type="Rhea" id="RHEA:23444"/>
        <dbReference type="ChEBI" id="CHEBI:15361"/>
        <dbReference type="ChEBI" id="CHEBI:15378"/>
        <dbReference type="ChEBI" id="CHEBI:16651"/>
        <dbReference type="ChEBI" id="CHEBI:57540"/>
        <dbReference type="ChEBI" id="CHEBI:57945"/>
        <dbReference type="EC" id="1.1.1.27"/>
    </reaction>
    <physiologicalReaction direction="left-to-right" evidence="4">
        <dbReference type="Rhea" id="RHEA:23445"/>
    </physiologicalReaction>
    <physiologicalReaction direction="right-to-left" evidence="4">
        <dbReference type="Rhea" id="RHEA:23446"/>
    </physiologicalReaction>
</comment>
<dbReference type="InterPro" id="IPR015955">
    <property type="entry name" value="Lactate_DH/Glyco_Ohase_4_C"/>
</dbReference>
<keyword evidence="2" id="KW-0520">NAD</keyword>